<proteinExistence type="predicted"/>
<organism evidence="1 2">
    <name type="scientific">Corchorus olitorius</name>
    <dbReference type="NCBI Taxonomy" id="93759"/>
    <lineage>
        <taxon>Eukaryota</taxon>
        <taxon>Viridiplantae</taxon>
        <taxon>Streptophyta</taxon>
        <taxon>Embryophyta</taxon>
        <taxon>Tracheophyta</taxon>
        <taxon>Spermatophyta</taxon>
        <taxon>Magnoliopsida</taxon>
        <taxon>eudicotyledons</taxon>
        <taxon>Gunneridae</taxon>
        <taxon>Pentapetalae</taxon>
        <taxon>rosids</taxon>
        <taxon>malvids</taxon>
        <taxon>Malvales</taxon>
        <taxon>Malvaceae</taxon>
        <taxon>Grewioideae</taxon>
        <taxon>Apeibeae</taxon>
        <taxon>Corchorus</taxon>
    </lineage>
</organism>
<evidence type="ECO:0000313" key="1">
    <source>
        <dbReference type="EMBL" id="OMO60897.1"/>
    </source>
</evidence>
<name>A0A1R3GS73_9ROSI</name>
<gene>
    <name evidence="1" type="ORF">COLO4_33687</name>
</gene>
<comment type="caution">
    <text evidence="1">The sequence shown here is derived from an EMBL/GenBank/DDBJ whole genome shotgun (WGS) entry which is preliminary data.</text>
</comment>
<protein>
    <submittedName>
        <fullName evidence="1">Uncharacterized protein</fullName>
    </submittedName>
</protein>
<evidence type="ECO:0000313" key="2">
    <source>
        <dbReference type="Proteomes" id="UP000187203"/>
    </source>
</evidence>
<reference evidence="2" key="1">
    <citation type="submission" date="2013-09" db="EMBL/GenBank/DDBJ databases">
        <title>Corchorus olitorius genome sequencing.</title>
        <authorList>
            <person name="Alam M."/>
            <person name="Haque M.S."/>
            <person name="Islam M.S."/>
            <person name="Emdad E.M."/>
            <person name="Islam M.M."/>
            <person name="Ahmed B."/>
            <person name="Halim A."/>
            <person name="Hossen Q.M.M."/>
            <person name="Hossain M.Z."/>
            <person name="Ahmed R."/>
            <person name="Khan M.M."/>
            <person name="Islam R."/>
            <person name="Rashid M.M."/>
            <person name="Khan S.A."/>
            <person name="Rahman M.S."/>
            <person name="Alam M."/>
            <person name="Yahiya A.S."/>
            <person name="Khan M.S."/>
            <person name="Azam M.S."/>
            <person name="Haque T."/>
            <person name="Lashkar M.Z.H."/>
            <person name="Akhand A.I."/>
            <person name="Morshed G."/>
            <person name="Roy S."/>
            <person name="Uddin K.S."/>
            <person name="Rabeya T."/>
            <person name="Hossain A.S."/>
            <person name="Chowdhury A."/>
            <person name="Snigdha A.R."/>
            <person name="Mortoza M.S."/>
            <person name="Matin S.A."/>
            <person name="Hoque S.M.E."/>
            <person name="Islam M.K."/>
            <person name="Roy D.K."/>
            <person name="Haider R."/>
            <person name="Moosa M.M."/>
            <person name="Elias S.M."/>
            <person name="Hasan A.M."/>
            <person name="Jahan S."/>
            <person name="Shafiuddin M."/>
            <person name="Mahmood N."/>
            <person name="Shommy N.S."/>
        </authorList>
    </citation>
    <scope>NUCLEOTIDE SEQUENCE [LARGE SCALE GENOMIC DNA]</scope>
    <source>
        <strain evidence="2">cv. O-4</strain>
    </source>
</reference>
<sequence>MSTWTKGWALFFLLAGLDEIAGPWTTDINQVYMVNA</sequence>
<dbReference type="Proteomes" id="UP000187203">
    <property type="component" value="Unassembled WGS sequence"/>
</dbReference>
<keyword evidence="2" id="KW-1185">Reference proteome</keyword>
<accession>A0A1R3GS73</accession>
<dbReference type="EMBL" id="AWUE01021806">
    <property type="protein sequence ID" value="OMO60897.1"/>
    <property type="molecule type" value="Genomic_DNA"/>
</dbReference>
<dbReference type="AlphaFoldDB" id="A0A1R3GS73"/>